<name>B0DIU8_LACBS</name>
<dbReference type="GO" id="GO:0020037">
    <property type="term" value="F:heme binding"/>
    <property type="evidence" value="ECO:0007669"/>
    <property type="project" value="InterPro"/>
</dbReference>
<dbReference type="GO" id="GO:0004497">
    <property type="term" value="F:monooxygenase activity"/>
    <property type="evidence" value="ECO:0007669"/>
    <property type="project" value="InterPro"/>
</dbReference>
<dbReference type="KEGG" id="lbc:LACBIDRAFT_303050"/>
<dbReference type="EMBL" id="DS547113">
    <property type="protein sequence ID" value="EDR05405.1"/>
    <property type="molecule type" value="Genomic_DNA"/>
</dbReference>
<reference evidence="1 2" key="1">
    <citation type="journal article" date="2008" name="Nature">
        <title>The genome of Laccaria bicolor provides insights into mycorrhizal symbiosis.</title>
        <authorList>
            <person name="Martin F."/>
            <person name="Aerts A."/>
            <person name="Ahren D."/>
            <person name="Brun A."/>
            <person name="Danchin E.G.J."/>
            <person name="Duchaussoy F."/>
            <person name="Gibon J."/>
            <person name="Kohler A."/>
            <person name="Lindquist E."/>
            <person name="Pereda V."/>
            <person name="Salamov A."/>
            <person name="Shapiro H.J."/>
            <person name="Wuyts J."/>
            <person name="Blaudez D."/>
            <person name="Buee M."/>
            <person name="Brokstein P."/>
            <person name="Canbaeck B."/>
            <person name="Cohen D."/>
            <person name="Courty P.E."/>
            <person name="Coutinho P.M."/>
            <person name="Delaruelle C."/>
            <person name="Detter J.C."/>
            <person name="Deveau A."/>
            <person name="DiFazio S."/>
            <person name="Duplessis S."/>
            <person name="Fraissinet-Tachet L."/>
            <person name="Lucic E."/>
            <person name="Frey-Klett P."/>
            <person name="Fourrey C."/>
            <person name="Feussner I."/>
            <person name="Gay G."/>
            <person name="Grimwood J."/>
            <person name="Hoegger P.J."/>
            <person name="Jain P."/>
            <person name="Kilaru S."/>
            <person name="Labbe J."/>
            <person name="Lin Y.C."/>
            <person name="Legue V."/>
            <person name="Le Tacon F."/>
            <person name="Marmeisse R."/>
            <person name="Melayah D."/>
            <person name="Montanini B."/>
            <person name="Muratet M."/>
            <person name="Nehls U."/>
            <person name="Niculita-Hirzel H."/>
            <person name="Oudot-Le Secq M.P."/>
            <person name="Peter M."/>
            <person name="Quesneville H."/>
            <person name="Rajashekar B."/>
            <person name="Reich M."/>
            <person name="Rouhier N."/>
            <person name="Schmutz J."/>
            <person name="Yin T."/>
            <person name="Chalot M."/>
            <person name="Henrissat B."/>
            <person name="Kuees U."/>
            <person name="Lucas S."/>
            <person name="Van de Peer Y."/>
            <person name="Podila G.K."/>
            <person name="Polle A."/>
            <person name="Pukkila P.J."/>
            <person name="Richardson P.M."/>
            <person name="Rouze P."/>
            <person name="Sanders I.R."/>
            <person name="Stajich J.E."/>
            <person name="Tunlid A."/>
            <person name="Tuskan G."/>
            <person name="Grigoriev I.V."/>
        </authorList>
    </citation>
    <scope>NUCLEOTIDE SEQUENCE [LARGE SCALE GENOMIC DNA]</scope>
    <source>
        <strain evidence="2">S238N-H82 / ATCC MYA-4686</strain>
    </source>
</reference>
<dbReference type="InterPro" id="IPR036396">
    <property type="entry name" value="Cyt_P450_sf"/>
</dbReference>
<dbReference type="Pfam" id="PF00067">
    <property type="entry name" value="p450"/>
    <property type="match status" value="1"/>
</dbReference>
<organism evidence="2">
    <name type="scientific">Laccaria bicolor (strain S238N-H82 / ATCC MYA-4686)</name>
    <name type="common">Bicoloured deceiver</name>
    <name type="synonym">Laccaria laccata var. bicolor</name>
    <dbReference type="NCBI Taxonomy" id="486041"/>
    <lineage>
        <taxon>Eukaryota</taxon>
        <taxon>Fungi</taxon>
        <taxon>Dikarya</taxon>
        <taxon>Basidiomycota</taxon>
        <taxon>Agaricomycotina</taxon>
        <taxon>Agaricomycetes</taxon>
        <taxon>Agaricomycetidae</taxon>
        <taxon>Agaricales</taxon>
        <taxon>Agaricineae</taxon>
        <taxon>Hydnangiaceae</taxon>
        <taxon>Laccaria</taxon>
    </lineage>
</organism>
<evidence type="ECO:0000313" key="2">
    <source>
        <dbReference type="Proteomes" id="UP000001194"/>
    </source>
</evidence>
<proteinExistence type="predicted"/>
<evidence type="ECO:0000313" key="1">
    <source>
        <dbReference type="EMBL" id="EDR05405.1"/>
    </source>
</evidence>
<dbReference type="Proteomes" id="UP000001194">
    <property type="component" value="Unassembled WGS sequence"/>
</dbReference>
<dbReference type="InterPro" id="IPR001128">
    <property type="entry name" value="Cyt_P450"/>
</dbReference>
<dbReference type="RefSeq" id="XP_001883963.1">
    <property type="nucleotide sequence ID" value="XM_001883928.1"/>
</dbReference>
<dbReference type="GO" id="GO:0016705">
    <property type="term" value="F:oxidoreductase activity, acting on paired donors, with incorporation or reduction of molecular oxygen"/>
    <property type="evidence" value="ECO:0007669"/>
    <property type="project" value="InterPro"/>
</dbReference>
<protein>
    <submittedName>
        <fullName evidence="1">Predicted protein</fullName>
    </submittedName>
</protein>
<dbReference type="OrthoDB" id="1470350at2759"/>
<dbReference type="AlphaFoldDB" id="B0DIU8"/>
<sequence>MLESPKLRRFTVDLLSWESLHVVRDIVDTIYNTSLNIFESKERALLDGDEAVANRVGEGKDILSILMRANMDASEENKLDESELVVQVARISLIFAPRLNDLTPLCLTRGLTSVAVDATSNAISRALHLLAQHQHIQEKLRHEITEACTIGLGVLLMTNCR</sequence>
<dbReference type="HOGENOM" id="CLU_1644001_0_0_1"/>
<dbReference type="GO" id="GO:0005506">
    <property type="term" value="F:iron ion binding"/>
    <property type="evidence" value="ECO:0007669"/>
    <property type="project" value="InterPro"/>
</dbReference>
<dbReference type="GeneID" id="6079516"/>
<dbReference type="SUPFAM" id="SSF48264">
    <property type="entry name" value="Cytochrome P450"/>
    <property type="match status" value="1"/>
</dbReference>
<dbReference type="Gene3D" id="1.10.630.10">
    <property type="entry name" value="Cytochrome P450"/>
    <property type="match status" value="1"/>
</dbReference>
<gene>
    <name evidence="1" type="ORF">LACBIDRAFT_303050</name>
</gene>
<dbReference type="InParanoid" id="B0DIU8"/>
<keyword evidence="2" id="KW-1185">Reference proteome</keyword>
<accession>B0DIU8</accession>